<proteinExistence type="predicted"/>
<feature type="compositionally biased region" description="Polar residues" evidence="7">
    <location>
        <begin position="265"/>
        <end position="276"/>
    </location>
</feature>
<keyword evidence="2" id="KW-0548">Nucleotidyltransferase</keyword>
<dbReference type="InterPro" id="IPR043502">
    <property type="entry name" value="DNA/RNA_pol_sf"/>
</dbReference>
<dbReference type="SUPFAM" id="SSF53098">
    <property type="entry name" value="Ribonuclease H-like"/>
    <property type="match status" value="1"/>
</dbReference>
<dbReference type="PANTHER" id="PTHR37984">
    <property type="entry name" value="PROTEIN CBG26694"/>
    <property type="match status" value="1"/>
</dbReference>
<dbReference type="Gene3D" id="3.30.420.10">
    <property type="entry name" value="Ribonuclease H-like superfamily/Ribonuclease H"/>
    <property type="match status" value="1"/>
</dbReference>
<dbReference type="Proteomes" id="UP001152795">
    <property type="component" value="Unassembled WGS sequence"/>
</dbReference>
<dbReference type="GO" id="GO:0003676">
    <property type="term" value="F:nucleic acid binding"/>
    <property type="evidence" value="ECO:0007669"/>
    <property type="project" value="InterPro"/>
</dbReference>
<dbReference type="InterPro" id="IPR012337">
    <property type="entry name" value="RNaseH-like_sf"/>
</dbReference>
<evidence type="ECO:0000256" key="3">
    <source>
        <dbReference type="ARBA" id="ARBA00022722"/>
    </source>
</evidence>
<organism evidence="8 9">
    <name type="scientific">Paramuricea clavata</name>
    <name type="common">Red gorgonian</name>
    <name type="synonym">Violescent sea-whip</name>
    <dbReference type="NCBI Taxonomy" id="317549"/>
    <lineage>
        <taxon>Eukaryota</taxon>
        <taxon>Metazoa</taxon>
        <taxon>Cnidaria</taxon>
        <taxon>Anthozoa</taxon>
        <taxon>Octocorallia</taxon>
        <taxon>Malacalcyonacea</taxon>
        <taxon>Plexauridae</taxon>
        <taxon>Paramuricea</taxon>
    </lineage>
</organism>
<keyword evidence="1" id="KW-0808">Transferase</keyword>
<dbReference type="GO" id="GO:0015074">
    <property type="term" value="P:DNA integration"/>
    <property type="evidence" value="ECO:0007669"/>
    <property type="project" value="InterPro"/>
</dbReference>
<keyword evidence="5" id="KW-0378">Hydrolase</keyword>
<keyword evidence="9" id="KW-1185">Reference proteome</keyword>
<dbReference type="FunFam" id="3.30.420.10:FF:000063">
    <property type="entry name" value="Retrovirus-related Pol polyprotein from transposon 297-like Protein"/>
    <property type="match status" value="1"/>
</dbReference>
<evidence type="ECO:0000256" key="2">
    <source>
        <dbReference type="ARBA" id="ARBA00022695"/>
    </source>
</evidence>
<feature type="region of interest" description="Disordered" evidence="7">
    <location>
        <begin position="409"/>
        <end position="469"/>
    </location>
</feature>
<dbReference type="Pfam" id="PF00665">
    <property type="entry name" value="rve"/>
    <property type="match status" value="1"/>
</dbReference>
<gene>
    <name evidence="8" type="ORF">PACLA_8A004815</name>
</gene>
<evidence type="ECO:0000256" key="5">
    <source>
        <dbReference type="ARBA" id="ARBA00022801"/>
    </source>
</evidence>
<dbReference type="Pfam" id="PF17917">
    <property type="entry name" value="RT_RNaseH"/>
    <property type="match status" value="1"/>
</dbReference>
<reference evidence="8" key="1">
    <citation type="submission" date="2020-04" db="EMBL/GenBank/DDBJ databases">
        <authorList>
            <person name="Alioto T."/>
            <person name="Alioto T."/>
            <person name="Gomez Garrido J."/>
        </authorList>
    </citation>
    <scope>NUCLEOTIDE SEQUENCE</scope>
    <source>
        <strain evidence="8">A484AB</strain>
    </source>
</reference>
<dbReference type="GO" id="GO:0003964">
    <property type="term" value="F:RNA-directed DNA polymerase activity"/>
    <property type="evidence" value="ECO:0007669"/>
    <property type="project" value="UniProtKB-KW"/>
</dbReference>
<dbReference type="FunFam" id="3.10.20.370:FF:000001">
    <property type="entry name" value="Retrovirus-related Pol polyprotein from transposon 17.6-like protein"/>
    <property type="match status" value="1"/>
</dbReference>
<keyword evidence="6" id="KW-0695">RNA-directed DNA polymerase</keyword>
<name>A0A7D9IQB3_PARCT</name>
<dbReference type="SUPFAM" id="SSF56672">
    <property type="entry name" value="DNA/RNA polymerases"/>
    <property type="match status" value="1"/>
</dbReference>
<feature type="compositionally biased region" description="Acidic residues" evidence="7">
    <location>
        <begin position="532"/>
        <end position="542"/>
    </location>
</feature>
<dbReference type="GO" id="GO:0016787">
    <property type="term" value="F:hydrolase activity"/>
    <property type="evidence" value="ECO:0007669"/>
    <property type="project" value="UniProtKB-KW"/>
</dbReference>
<evidence type="ECO:0000256" key="1">
    <source>
        <dbReference type="ARBA" id="ARBA00022679"/>
    </source>
</evidence>
<evidence type="ECO:0000256" key="6">
    <source>
        <dbReference type="ARBA" id="ARBA00022918"/>
    </source>
</evidence>
<dbReference type="Pfam" id="PF17921">
    <property type="entry name" value="Integrase_H2C2"/>
    <property type="match status" value="1"/>
</dbReference>
<feature type="region of interest" description="Disordered" evidence="7">
    <location>
        <begin position="529"/>
        <end position="580"/>
    </location>
</feature>
<evidence type="ECO:0000313" key="8">
    <source>
        <dbReference type="EMBL" id="CAB4016255.1"/>
    </source>
</evidence>
<feature type="compositionally biased region" description="Basic and acidic residues" evidence="7">
    <location>
        <begin position="443"/>
        <end position="469"/>
    </location>
</feature>
<keyword evidence="3" id="KW-0540">Nuclease</keyword>
<keyword evidence="4" id="KW-0255">Endonuclease</keyword>
<protein>
    <submittedName>
        <fullName evidence="8">PREDICTED: uncharacterized protein K02A2.6-like</fullName>
    </submittedName>
</protein>
<dbReference type="Gene3D" id="3.10.20.370">
    <property type="match status" value="1"/>
</dbReference>
<dbReference type="InterPro" id="IPR041373">
    <property type="entry name" value="RT_RNaseH"/>
</dbReference>
<dbReference type="CDD" id="cd09274">
    <property type="entry name" value="RNase_HI_RT_Ty3"/>
    <property type="match status" value="1"/>
</dbReference>
<dbReference type="AlphaFoldDB" id="A0A7D9IQB3"/>
<sequence length="580" mass="66774">MAYFDPSKPTTVIVDASPSGLGALLTQEGRVISYASRALSSVESRYSQTEREMLAVIWAIEHYHLYLYGAKFIVITDHKPLLGIFKSQKPTSARIDRWKLRLMPYDCEVVYKPGKDAENPADFLNCHPNPVVSSPTDNTTEAYINYLCINLILKAMKLDEVKKETANDPVLCKLSKAITYNRWLDPEVKPFVNVKDELSVCNGLIVRNHRLVLPHSLQSQAIDLAHVGHQGIVKTKMLLREKVWFPSIDKMVEQKVKSQDVPAVPSSNHRYPSTSRTLDHDTAARRTMARGELLLVVIDEFSRFPEVEIVTTTSAKAVIPKLNNIFSRQGVPVVLISDNGPPFNSSGFEQFASYLGFEHRKVTPYWPKANGEVERFMRTIEKAIRTAHIEKKNWKQALYQFLRQYRATPHSTTNVSPSEALNNRKLKIPLPSIPKTQQQETQDPMRKRDQEKKEKMKKYSDHRQHSRTTDLKIGDTVLIRQPKKNKLTPPFNPKPFTVEARKGTMVTVKRGSKRITRNISFFKKIDNRVTDSSDDEDDDDDFYCDRTNEDQLNQEPVHLRRSQRERRQPNRLGFWTLNYQ</sequence>
<dbReference type="PANTHER" id="PTHR37984:SF11">
    <property type="entry name" value="INTEGRASE CATALYTIC DOMAIN-CONTAINING PROTEIN"/>
    <property type="match status" value="1"/>
</dbReference>
<dbReference type="InterPro" id="IPR001584">
    <property type="entry name" value="Integrase_cat-core"/>
</dbReference>
<evidence type="ECO:0000313" key="9">
    <source>
        <dbReference type="Proteomes" id="UP001152795"/>
    </source>
</evidence>
<accession>A0A7D9IQB3</accession>
<dbReference type="OrthoDB" id="1933708at2759"/>
<evidence type="ECO:0000256" key="7">
    <source>
        <dbReference type="SAM" id="MobiDB-lite"/>
    </source>
</evidence>
<dbReference type="InterPro" id="IPR050951">
    <property type="entry name" value="Retrovirus_Pol_polyprotein"/>
</dbReference>
<feature type="compositionally biased region" description="Polar residues" evidence="7">
    <location>
        <begin position="409"/>
        <end position="421"/>
    </location>
</feature>
<dbReference type="GO" id="GO:0004519">
    <property type="term" value="F:endonuclease activity"/>
    <property type="evidence" value="ECO:0007669"/>
    <property type="project" value="UniProtKB-KW"/>
</dbReference>
<dbReference type="Gene3D" id="1.10.340.70">
    <property type="match status" value="1"/>
</dbReference>
<dbReference type="InterPro" id="IPR036397">
    <property type="entry name" value="RNaseH_sf"/>
</dbReference>
<feature type="region of interest" description="Disordered" evidence="7">
    <location>
        <begin position="259"/>
        <end position="281"/>
    </location>
</feature>
<dbReference type="PROSITE" id="PS50994">
    <property type="entry name" value="INTEGRASE"/>
    <property type="match status" value="1"/>
</dbReference>
<evidence type="ECO:0000256" key="4">
    <source>
        <dbReference type="ARBA" id="ARBA00022759"/>
    </source>
</evidence>
<dbReference type="InterPro" id="IPR041588">
    <property type="entry name" value="Integrase_H2C2"/>
</dbReference>
<dbReference type="EMBL" id="CACRXK020009044">
    <property type="protein sequence ID" value="CAB4016255.1"/>
    <property type="molecule type" value="Genomic_DNA"/>
</dbReference>
<comment type="caution">
    <text evidence="8">The sequence shown here is derived from an EMBL/GenBank/DDBJ whole genome shotgun (WGS) entry which is preliminary data.</text>
</comment>